<gene>
    <name evidence="2" type="ORF">ADL15_26450</name>
</gene>
<keyword evidence="3" id="KW-1185">Reference proteome</keyword>
<dbReference type="SUPFAM" id="SSF52091">
    <property type="entry name" value="SpoIIaa-like"/>
    <property type="match status" value="1"/>
</dbReference>
<evidence type="ECO:0000313" key="3">
    <source>
        <dbReference type="Proteomes" id="UP000053244"/>
    </source>
</evidence>
<reference evidence="2 3" key="1">
    <citation type="submission" date="2015-10" db="EMBL/GenBank/DDBJ databases">
        <authorList>
            <person name="Gilbert D.G."/>
        </authorList>
    </citation>
    <scope>NUCLEOTIDE SEQUENCE [LARGE SCALE GENOMIC DNA]</scope>
    <source>
        <strain evidence="2 3">NRRL B-16712</strain>
    </source>
</reference>
<dbReference type="InterPro" id="IPR002645">
    <property type="entry name" value="STAS_dom"/>
</dbReference>
<dbReference type="Proteomes" id="UP000053244">
    <property type="component" value="Unassembled WGS sequence"/>
</dbReference>
<name>A0A101JMX8_9ACTN</name>
<dbReference type="AlphaFoldDB" id="A0A101JMX8"/>
<dbReference type="InterPro" id="IPR036513">
    <property type="entry name" value="STAS_dom_sf"/>
</dbReference>
<evidence type="ECO:0000259" key="1">
    <source>
        <dbReference type="PROSITE" id="PS50801"/>
    </source>
</evidence>
<dbReference type="Pfam" id="PF13466">
    <property type="entry name" value="STAS_2"/>
    <property type="match status" value="1"/>
</dbReference>
<dbReference type="CDD" id="cd07043">
    <property type="entry name" value="STAS_anti-anti-sigma_factors"/>
    <property type="match status" value="1"/>
</dbReference>
<accession>A0A101JMX8</accession>
<dbReference type="InterPro" id="IPR058548">
    <property type="entry name" value="MlaB-like_STAS"/>
</dbReference>
<protein>
    <recommendedName>
        <fullName evidence="1">STAS domain-containing protein</fullName>
    </recommendedName>
</protein>
<dbReference type="EMBL" id="LLZH01000275">
    <property type="protein sequence ID" value="KUL29885.1"/>
    <property type="molecule type" value="Genomic_DNA"/>
</dbReference>
<sequence>MGDVRCVIHRDPGKTGSTVVLHLDGDFDRESGAELRRELRQAFDRARNSRVVVDMAGVDLIGSECLEVLLVGYTRAMRSGHGYEVVNATGHVHQALQATGLCPRTDEHLYTPAATDTIEHLLADLS</sequence>
<dbReference type="RefSeq" id="WP_067696760.1">
    <property type="nucleotide sequence ID" value="NZ_LLZH01000275.1"/>
</dbReference>
<dbReference type="PROSITE" id="PS50801">
    <property type="entry name" value="STAS"/>
    <property type="match status" value="1"/>
</dbReference>
<dbReference type="Gene3D" id="3.30.750.24">
    <property type="entry name" value="STAS domain"/>
    <property type="match status" value="1"/>
</dbReference>
<evidence type="ECO:0000313" key="2">
    <source>
        <dbReference type="EMBL" id="KUL29885.1"/>
    </source>
</evidence>
<comment type="caution">
    <text evidence="2">The sequence shown here is derived from an EMBL/GenBank/DDBJ whole genome shotgun (WGS) entry which is preliminary data.</text>
</comment>
<organism evidence="2 3">
    <name type="scientific">Actinoplanes awajinensis subsp. mycoplanecinus</name>
    <dbReference type="NCBI Taxonomy" id="135947"/>
    <lineage>
        <taxon>Bacteria</taxon>
        <taxon>Bacillati</taxon>
        <taxon>Actinomycetota</taxon>
        <taxon>Actinomycetes</taxon>
        <taxon>Micromonosporales</taxon>
        <taxon>Micromonosporaceae</taxon>
        <taxon>Actinoplanes</taxon>
    </lineage>
</organism>
<dbReference type="OrthoDB" id="3294730at2"/>
<proteinExistence type="predicted"/>
<feature type="domain" description="STAS" evidence="1">
    <location>
        <begin position="17"/>
        <end position="125"/>
    </location>
</feature>